<evidence type="ECO:0000313" key="2">
    <source>
        <dbReference type="Proteomes" id="UP000321456"/>
    </source>
</evidence>
<dbReference type="Proteomes" id="UP000321456">
    <property type="component" value="Unassembled WGS sequence"/>
</dbReference>
<keyword evidence="2" id="KW-1185">Reference proteome</keyword>
<sequence>MKISCEEASNICNRSQYKEAGSWELFKLRVHILMCRTCAKFTKQNTMLTSLCDRANLNTLSESDKESMRKDLKKHL</sequence>
<comment type="caution">
    <text evidence="1">The sequence shown here is derived from an EMBL/GenBank/DDBJ whole genome shotgun (WGS) entry which is preliminary data.</text>
</comment>
<dbReference type="RefSeq" id="WP_147743499.1">
    <property type="nucleotide sequence ID" value="NZ_VRUR01000002.1"/>
</dbReference>
<evidence type="ECO:0008006" key="3">
    <source>
        <dbReference type="Google" id="ProtNLM"/>
    </source>
</evidence>
<accession>A0A5C8V0U5</accession>
<organism evidence="1 2">
    <name type="scientific">Flagellimonas hymeniacidonis</name>
    <dbReference type="NCBI Taxonomy" id="2603628"/>
    <lineage>
        <taxon>Bacteria</taxon>
        <taxon>Pseudomonadati</taxon>
        <taxon>Bacteroidota</taxon>
        <taxon>Flavobacteriia</taxon>
        <taxon>Flavobacteriales</taxon>
        <taxon>Flavobacteriaceae</taxon>
        <taxon>Flagellimonas</taxon>
    </lineage>
</organism>
<proteinExistence type="predicted"/>
<protein>
    <recommendedName>
        <fullName evidence="3">Glycine dehydrogenase</fullName>
    </recommendedName>
</protein>
<dbReference type="AlphaFoldDB" id="A0A5C8V0U5"/>
<gene>
    <name evidence="1" type="ORF">FVB32_09110</name>
</gene>
<name>A0A5C8V0U5_9FLAO</name>
<dbReference type="EMBL" id="VRUR01000002">
    <property type="protein sequence ID" value="TXN34752.1"/>
    <property type="molecule type" value="Genomic_DNA"/>
</dbReference>
<evidence type="ECO:0000313" key="1">
    <source>
        <dbReference type="EMBL" id="TXN34752.1"/>
    </source>
</evidence>
<reference evidence="1 2" key="1">
    <citation type="submission" date="2019-08" db="EMBL/GenBank/DDBJ databases">
        <title>Professor.</title>
        <authorList>
            <person name="Park J.S."/>
        </authorList>
    </citation>
    <scope>NUCLEOTIDE SEQUENCE [LARGE SCALE GENOMIC DNA]</scope>
    <source>
        <strain evidence="1 2">176CP5-101</strain>
    </source>
</reference>